<sequence length="437" mass="48073">MDGLYTAALSDESPSCCHGHGKHLIKKKLLKRATAILVLFLELRSLFQGPNRDPERCAVPVMMIPSYLLRGSINPMTQESPPAFLNIPGFVDSKADVPGIRGLQSSASLGDISRSIPYPALLILSKQLIEMTLNTAQLKLSKGNPGEALPAAIHCLRFATELYGISTIESVPSYLLLAEVNLGLGRLTQAEEYLTQSQWVIMKNPECSHVLHQKLCRSYGLLCSVKGDLEEAIRYLANEVYFASEEFGCNSTAAAGGFYRMANVFSQQGKTDIADSFYTEGVVEVLQQRAQQFLQRPLAAPMEPGRAVPNSCGRPRHLCNPGGCHLVLWGGNAMNEAQRAEASQILNSILDVQEKATKQEPDKICRTLHTLAMLHYLNTDLSKEFVSFRIPLGVRAQGQPLYSTPRAIAGPKRNYRAVTAVEDDSDKEEQCHKSARD</sequence>
<dbReference type="SUPFAM" id="SSF48452">
    <property type="entry name" value="TPR-like"/>
    <property type="match status" value="1"/>
</dbReference>
<evidence type="ECO:0000313" key="1">
    <source>
        <dbReference type="EMBL" id="KAG2459557.1"/>
    </source>
</evidence>
<accession>A0A8X7X3E5</accession>
<reference evidence="1 2" key="1">
    <citation type="journal article" date="2021" name="Cell">
        <title>Tracing the genetic footprints of vertebrate landing in non-teleost ray-finned fishes.</title>
        <authorList>
            <person name="Bi X."/>
            <person name="Wang K."/>
            <person name="Yang L."/>
            <person name="Pan H."/>
            <person name="Jiang H."/>
            <person name="Wei Q."/>
            <person name="Fang M."/>
            <person name="Yu H."/>
            <person name="Zhu C."/>
            <person name="Cai Y."/>
            <person name="He Y."/>
            <person name="Gan X."/>
            <person name="Zeng H."/>
            <person name="Yu D."/>
            <person name="Zhu Y."/>
            <person name="Jiang H."/>
            <person name="Qiu Q."/>
            <person name="Yang H."/>
            <person name="Zhang Y.E."/>
            <person name="Wang W."/>
            <person name="Zhu M."/>
            <person name="He S."/>
            <person name="Zhang G."/>
        </authorList>
    </citation>
    <scope>NUCLEOTIDE SEQUENCE [LARGE SCALE GENOMIC DNA]</scope>
    <source>
        <strain evidence="1">Bchr_013</strain>
    </source>
</reference>
<organism evidence="1 2">
    <name type="scientific">Polypterus senegalus</name>
    <name type="common">Senegal bichir</name>
    <dbReference type="NCBI Taxonomy" id="55291"/>
    <lineage>
        <taxon>Eukaryota</taxon>
        <taxon>Metazoa</taxon>
        <taxon>Chordata</taxon>
        <taxon>Craniata</taxon>
        <taxon>Vertebrata</taxon>
        <taxon>Euteleostomi</taxon>
        <taxon>Actinopterygii</taxon>
        <taxon>Polypteriformes</taxon>
        <taxon>Polypteridae</taxon>
        <taxon>Polypterus</taxon>
    </lineage>
</organism>
<dbReference type="InterPro" id="IPR053248">
    <property type="entry name" value="Zinc_finger_MYND_domain"/>
</dbReference>
<comment type="caution">
    <text evidence="1">The sequence shown here is derived from an EMBL/GenBank/DDBJ whole genome shotgun (WGS) entry which is preliminary data.</text>
</comment>
<gene>
    <name evidence="1" type="primary">Zmynd12</name>
    <name evidence="1" type="ORF">GTO96_0019022</name>
</gene>
<dbReference type="PANTHER" id="PTHR46533:SF1">
    <property type="entry name" value="ZINC FINGER MYND DOMAIN-CONTAINING PROTEIN 12"/>
    <property type="match status" value="1"/>
</dbReference>
<keyword evidence="2" id="KW-1185">Reference proteome</keyword>
<dbReference type="Proteomes" id="UP000886611">
    <property type="component" value="Unassembled WGS sequence"/>
</dbReference>
<dbReference type="Gene3D" id="1.25.40.10">
    <property type="entry name" value="Tetratricopeptide repeat domain"/>
    <property type="match status" value="1"/>
</dbReference>
<dbReference type="AlphaFoldDB" id="A0A8X7X3E5"/>
<protein>
    <submittedName>
        <fullName evidence="1">ZMY12 protein</fullName>
    </submittedName>
</protein>
<feature type="non-terminal residue" evidence="1">
    <location>
        <position position="1"/>
    </location>
</feature>
<dbReference type="PANTHER" id="PTHR46533">
    <property type="entry name" value="ZINC FINGER MYND DOMAIN-CONTAINING PROTEIN 12"/>
    <property type="match status" value="1"/>
</dbReference>
<dbReference type="InterPro" id="IPR011990">
    <property type="entry name" value="TPR-like_helical_dom_sf"/>
</dbReference>
<feature type="non-terminal residue" evidence="1">
    <location>
        <position position="437"/>
    </location>
</feature>
<name>A0A8X7X3E5_POLSE</name>
<evidence type="ECO:0000313" key="2">
    <source>
        <dbReference type="Proteomes" id="UP000886611"/>
    </source>
</evidence>
<dbReference type="EMBL" id="JAATIS010005477">
    <property type="protein sequence ID" value="KAG2459557.1"/>
    <property type="molecule type" value="Genomic_DNA"/>
</dbReference>
<proteinExistence type="predicted"/>